<feature type="region of interest" description="Disordered" evidence="14">
    <location>
        <begin position="66"/>
        <end position="85"/>
    </location>
</feature>
<dbReference type="RefSeq" id="XP_035344542.1">
    <property type="nucleotide sequence ID" value="XM_035488649.1"/>
</dbReference>
<evidence type="ECO:0000256" key="4">
    <source>
        <dbReference type="ARBA" id="ARBA00022692"/>
    </source>
</evidence>
<comment type="function">
    <text evidence="11">Required for the maintenance of the structure of the mitochondrial inner membrane. Involved in mitochondrial morphology. Causes growth arrest when highly overexpressed.</text>
</comment>
<evidence type="ECO:0000256" key="5">
    <source>
        <dbReference type="ARBA" id="ARBA00022792"/>
    </source>
</evidence>
<feature type="transmembrane region" description="Helical" evidence="12">
    <location>
        <begin position="281"/>
        <end position="301"/>
    </location>
</feature>
<evidence type="ECO:0000256" key="10">
    <source>
        <dbReference type="ARBA" id="ARBA00023136"/>
    </source>
</evidence>
<dbReference type="GO" id="GO:0007007">
    <property type="term" value="P:inner mitochondrial membrane organization"/>
    <property type="evidence" value="ECO:0007669"/>
    <property type="project" value="TreeGrafter"/>
</dbReference>
<evidence type="ECO:0000313" key="16">
    <source>
        <dbReference type="Proteomes" id="UP000509510"/>
    </source>
</evidence>
<dbReference type="KEGG" id="trg:TRUGW13939_05486"/>
<comment type="subcellular location">
    <subcellularLocation>
        <location evidence="1 12">Mitochondrion inner membrane</location>
        <topology evidence="1 12">Multi-pass membrane protein</topology>
    </subcellularLocation>
</comment>
<dbReference type="AlphaFoldDB" id="A0A7H8QWB7"/>
<keyword evidence="5 12" id="KW-0999">Mitochondrion inner membrane</keyword>
<evidence type="ECO:0000256" key="13">
    <source>
        <dbReference type="SAM" id="Coils"/>
    </source>
</evidence>
<feature type="region of interest" description="Disordered" evidence="14">
    <location>
        <begin position="96"/>
        <end position="130"/>
    </location>
</feature>
<evidence type="ECO:0000256" key="3">
    <source>
        <dbReference type="ARBA" id="ARBA00011182"/>
    </source>
</evidence>
<feature type="transmembrane region" description="Helical" evidence="12">
    <location>
        <begin position="440"/>
        <end position="457"/>
    </location>
</feature>
<evidence type="ECO:0000256" key="11">
    <source>
        <dbReference type="ARBA" id="ARBA00024807"/>
    </source>
</evidence>
<evidence type="ECO:0000256" key="12">
    <source>
        <dbReference type="RuleBase" id="RU364128"/>
    </source>
</evidence>
<keyword evidence="10 12" id="KW-0472">Membrane</keyword>
<reference evidence="16" key="1">
    <citation type="submission" date="2020-06" db="EMBL/GenBank/DDBJ databases">
        <title>A chromosome-scale genome assembly of Talaromyces rugulosus W13939.</title>
        <authorList>
            <person name="Wang B."/>
            <person name="Guo L."/>
            <person name="Ye K."/>
            <person name="Wang L."/>
        </authorList>
    </citation>
    <scope>NUCLEOTIDE SEQUENCE [LARGE SCALE GENOMIC DNA]</scope>
    <source>
        <strain evidence="16">W13939</strain>
    </source>
</reference>
<evidence type="ECO:0000256" key="2">
    <source>
        <dbReference type="ARBA" id="ARBA00007472"/>
    </source>
</evidence>
<evidence type="ECO:0000313" key="15">
    <source>
        <dbReference type="EMBL" id="QKX58364.1"/>
    </source>
</evidence>
<dbReference type="PANTHER" id="PTHR31961">
    <property type="entry name" value="SENSITIVE TO HIGH EXPRESSION PROTEIN 9, MITOCHONDRIAL"/>
    <property type="match status" value="1"/>
</dbReference>
<keyword evidence="6 12" id="KW-0809">Transit peptide</keyword>
<organism evidence="15 16">
    <name type="scientific">Talaromyces rugulosus</name>
    <name type="common">Penicillium rugulosum</name>
    <dbReference type="NCBI Taxonomy" id="121627"/>
    <lineage>
        <taxon>Eukaryota</taxon>
        <taxon>Fungi</taxon>
        <taxon>Dikarya</taxon>
        <taxon>Ascomycota</taxon>
        <taxon>Pezizomycotina</taxon>
        <taxon>Eurotiomycetes</taxon>
        <taxon>Eurotiomycetidae</taxon>
        <taxon>Eurotiales</taxon>
        <taxon>Trichocomaceae</taxon>
        <taxon>Talaromyces</taxon>
        <taxon>Talaromyces sect. Islandici</taxon>
    </lineage>
</organism>
<evidence type="ECO:0000256" key="14">
    <source>
        <dbReference type="SAM" id="MobiDB-lite"/>
    </source>
</evidence>
<evidence type="ECO:0000256" key="9">
    <source>
        <dbReference type="ARBA" id="ARBA00023128"/>
    </source>
</evidence>
<protein>
    <recommendedName>
        <fullName evidence="12">Sensitive to high expression protein 9, mitochondrial</fullName>
    </recommendedName>
</protein>
<dbReference type="PANTHER" id="PTHR31961:SF3">
    <property type="entry name" value="SENSITIVE TO HIGH EXPRESSION PROTEIN 9, MITOCHONDRIAL"/>
    <property type="match status" value="1"/>
</dbReference>
<keyword evidence="7 12" id="KW-1133">Transmembrane helix</keyword>
<dbReference type="GeneID" id="55992983"/>
<evidence type="ECO:0000256" key="7">
    <source>
        <dbReference type="ARBA" id="ARBA00022989"/>
    </source>
</evidence>
<keyword evidence="8 13" id="KW-0175">Coiled coil</keyword>
<dbReference type="Proteomes" id="UP000509510">
    <property type="component" value="Chromosome III"/>
</dbReference>
<feature type="compositionally biased region" description="Acidic residues" evidence="14">
    <location>
        <begin position="114"/>
        <end position="123"/>
    </location>
</feature>
<dbReference type="OrthoDB" id="5595506at2759"/>
<sequence>MQSMPLLLRQSLRSSSSGFLRPNCRRLRPALVSSSPKQSSHYSPQNPARSFSICLRCQFRSQSRLFSTKDDGKPELNGDKRSDAASPVLADLAANETEQRPQAVPQKPSAEVDQAGEDGLPSEEEGRRSQLSKKFTDMMDNIQSNVFTAGQRLNDLTGYSAIEQLKQDIALQEKQVIEARSLIRQAKEAYTAAINRRSTSQREVNELLQRKHAWSPTDLERFTSLYRSDHANEVAEAEAQEALAKAEHESEEVSANLNRSILSRYHEEQIWSDKIRRMSTWGTWGLMGVNVLLFLVFQILVEPWRRRRLVKGFEEKVKEAIEAESAANRAIATGLAPAADSVIVEASPTPAAQPDSESDSASSGVSLAREEASNLGLVADPNDQSPTTIHAEPISQKPSFSERLAPLLSSEYWRHLADSRLSDRNVVLTQRELTTVSMQSAAIGAFFVSAMVAILRLC</sequence>
<gene>
    <name evidence="15" type="ORF">TRUGW13939_05486</name>
</gene>
<comment type="similarity">
    <text evidence="2 12">Belongs to the SHE9 family.</text>
</comment>
<evidence type="ECO:0000256" key="8">
    <source>
        <dbReference type="ARBA" id="ARBA00023054"/>
    </source>
</evidence>
<accession>A0A7H8QWB7</accession>
<keyword evidence="4 12" id="KW-0812">Transmembrane</keyword>
<evidence type="ECO:0000256" key="6">
    <source>
        <dbReference type="ARBA" id="ARBA00022946"/>
    </source>
</evidence>
<evidence type="ECO:0000256" key="1">
    <source>
        <dbReference type="ARBA" id="ARBA00004448"/>
    </source>
</evidence>
<dbReference type="InterPro" id="IPR008839">
    <property type="entry name" value="MDM33_fungi"/>
</dbReference>
<keyword evidence="9 12" id="KW-0496">Mitochondrion</keyword>
<feature type="coiled-coil region" evidence="13">
    <location>
        <begin position="227"/>
        <end position="256"/>
    </location>
</feature>
<feature type="coiled-coil region" evidence="13">
    <location>
        <begin position="162"/>
        <end position="189"/>
    </location>
</feature>
<comment type="subunit">
    <text evidence="3 12">Homooligomer.</text>
</comment>
<dbReference type="EMBL" id="CP055900">
    <property type="protein sequence ID" value="QKX58364.1"/>
    <property type="molecule type" value="Genomic_DNA"/>
</dbReference>
<dbReference type="Pfam" id="PF05546">
    <property type="entry name" value="She9_MDM33"/>
    <property type="match status" value="1"/>
</dbReference>
<proteinExistence type="inferred from homology"/>
<keyword evidence="16" id="KW-1185">Reference proteome</keyword>
<dbReference type="GO" id="GO:0005743">
    <property type="term" value="C:mitochondrial inner membrane"/>
    <property type="evidence" value="ECO:0007669"/>
    <property type="project" value="UniProtKB-SubCell"/>
</dbReference>
<feature type="compositionally biased region" description="Basic and acidic residues" evidence="14">
    <location>
        <begin position="67"/>
        <end position="83"/>
    </location>
</feature>
<name>A0A7H8QWB7_TALRU</name>